<feature type="region of interest" description="Disordered" evidence="1">
    <location>
        <begin position="1"/>
        <end position="70"/>
    </location>
</feature>
<name>A0A4C1XTM1_EUMVA</name>
<organism evidence="2 3">
    <name type="scientific">Eumeta variegata</name>
    <name type="common">Bagworm moth</name>
    <name type="synonym">Eumeta japonica</name>
    <dbReference type="NCBI Taxonomy" id="151549"/>
    <lineage>
        <taxon>Eukaryota</taxon>
        <taxon>Metazoa</taxon>
        <taxon>Ecdysozoa</taxon>
        <taxon>Arthropoda</taxon>
        <taxon>Hexapoda</taxon>
        <taxon>Insecta</taxon>
        <taxon>Pterygota</taxon>
        <taxon>Neoptera</taxon>
        <taxon>Endopterygota</taxon>
        <taxon>Lepidoptera</taxon>
        <taxon>Glossata</taxon>
        <taxon>Ditrysia</taxon>
        <taxon>Tineoidea</taxon>
        <taxon>Psychidae</taxon>
        <taxon>Oiketicinae</taxon>
        <taxon>Eumeta</taxon>
    </lineage>
</organism>
<proteinExistence type="predicted"/>
<dbReference type="EMBL" id="BGZK01000931">
    <property type="protein sequence ID" value="GBP65529.1"/>
    <property type="molecule type" value="Genomic_DNA"/>
</dbReference>
<accession>A0A4C1XTM1</accession>
<protein>
    <submittedName>
        <fullName evidence="2">Uncharacterized protein</fullName>
    </submittedName>
</protein>
<evidence type="ECO:0000313" key="2">
    <source>
        <dbReference type="EMBL" id="GBP65529.1"/>
    </source>
</evidence>
<reference evidence="2 3" key="1">
    <citation type="journal article" date="2019" name="Commun. Biol.">
        <title>The bagworm genome reveals a unique fibroin gene that provides high tensile strength.</title>
        <authorList>
            <person name="Kono N."/>
            <person name="Nakamura H."/>
            <person name="Ohtoshi R."/>
            <person name="Tomita M."/>
            <person name="Numata K."/>
            <person name="Arakawa K."/>
        </authorList>
    </citation>
    <scope>NUCLEOTIDE SEQUENCE [LARGE SCALE GENOMIC DNA]</scope>
</reference>
<gene>
    <name evidence="2" type="ORF">EVAR_98150_1</name>
</gene>
<comment type="caution">
    <text evidence="2">The sequence shown here is derived from an EMBL/GenBank/DDBJ whole genome shotgun (WGS) entry which is preliminary data.</text>
</comment>
<feature type="compositionally biased region" description="Pro residues" evidence="1">
    <location>
        <begin position="56"/>
        <end position="67"/>
    </location>
</feature>
<dbReference type="AlphaFoldDB" id="A0A4C1XTM1"/>
<dbReference type="Proteomes" id="UP000299102">
    <property type="component" value="Unassembled WGS sequence"/>
</dbReference>
<keyword evidence="3" id="KW-1185">Reference proteome</keyword>
<sequence length="191" mass="21469">MIRSKSAPVEPSLVIANLERRPPASELAGATSKSKITKKKEEEASPGRENASPRRAPGPAPARPPARPFILHGRAGMDRTAMCFYCIAPLNIGLRTNRRRGDAVCTSRMGPGLFRLLAHGVILMMERQKTDSLKNHGGIQFNHIIRDRVRWRNCTALVGHEARESTRADSMRRLFFDFIRCVKVKTKRRES</sequence>
<evidence type="ECO:0000256" key="1">
    <source>
        <dbReference type="SAM" id="MobiDB-lite"/>
    </source>
</evidence>
<evidence type="ECO:0000313" key="3">
    <source>
        <dbReference type="Proteomes" id="UP000299102"/>
    </source>
</evidence>